<feature type="compositionally biased region" description="Basic and acidic residues" evidence="5">
    <location>
        <begin position="24"/>
        <end position="41"/>
    </location>
</feature>
<dbReference type="InterPro" id="IPR036271">
    <property type="entry name" value="Tet_transcr_reg_TetR-rel_C_sf"/>
</dbReference>
<sequence>MGPGPNLIYPGKGGTGLPALDPTDLWRRPERSAVGPKPEHSRSGIATAALRIADQEGLAAVSIRRVAASVGAGAASLYRYVKSHDELVELMMDTVSGEYHLEPGTGGPLEQLLDLAHQGRGIMQRHPWLAPLLLTRPSMGPNSLRYLEAALTTLESVDLPGPAKLQTVAMLSAITSAFVQNEMATARPPGPKGAATNRGQYLAEALKAGDYPHLTAALTGHSDEGHPDEHFTSIVTNYLTGAGIPSQPPD</sequence>
<feature type="DNA-binding region" description="H-T-H motif" evidence="4">
    <location>
        <begin position="62"/>
        <end position="81"/>
    </location>
</feature>
<evidence type="ECO:0000256" key="4">
    <source>
        <dbReference type="PROSITE-ProRule" id="PRU00335"/>
    </source>
</evidence>
<dbReference type="SUPFAM" id="SSF48498">
    <property type="entry name" value="Tetracyclin repressor-like, C-terminal domain"/>
    <property type="match status" value="1"/>
</dbReference>
<dbReference type="InterPro" id="IPR050109">
    <property type="entry name" value="HTH-type_TetR-like_transc_reg"/>
</dbReference>
<accession>A0A558GMJ9</accession>
<keyword evidence="2 4" id="KW-0238">DNA-binding</keyword>
<evidence type="ECO:0000313" key="7">
    <source>
        <dbReference type="EMBL" id="TVU58115.1"/>
    </source>
</evidence>
<evidence type="ECO:0000256" key="2">
    <source>
        <dbReference type="ARBA" id="ARBA00023125"/>
    </source>
</evidence>
<feature type="region of interest" description="Disordered" evidence="5">
    <location>
        <begin position="1"/>
        <end position="41"/>
    </location>
</feature>
<dbReference type="PANTHER" id="PTHR30055:SF151">
    <property type="entry name" value="TRANSCRIPTIONAL REGULATORY PROTEIN"/>
    <property type="match status" value="1"/>
</dbReference>
<dbReference type="Pfam" id="PF00440">
    <property type="entry name" value="TetR_N"/>
    <property type="match status" value="1"/>
</dbReference>
<comment type="caution">
    <text evidence="7">The sequence shown here is derived from an EMBL/GenBank/DDBJ whole genome shotgun (WGS) entry which is preliminary data.</text>
</comment>
<evidence type="ECO:0000256" key="1">
    <source>
        <dbReference type="ARBA" id="ARBA00023015"/>
    </source>
</evidence>
<evidence type="ECO:0000256" key="3">
    <source>
        <dbReference type="ARBA" id="ARBA00023163"/>
    </source>
</evidence>
<feature type="domain" description="HTH tetR-type" evidence="6">
    <location>
        <begin position="39"/>
        <end position="99"/>
    </location>
</feature>
<evidence type="ECO:0000256" key="5">
    <source>
        <dbReference type="SAM" id="MobiDB-lite"/>
    </source>
</evidence>
<dbReference type="SUPFAM" id="SSF46689">
    <property type="entry name" value="Homeodomain-like"/>
    <property type="match status" value="1"/>
</dbReference>
<dbReference type="InterPro" id="IPR009057">
    <property type="entry name" value="Homeodomain-like_sf"/>
</dbReference>
<dbReference type="Gene3D" id="1.10.10.60">
    <property type="entry name" value="Homeodomain-like"/>
    <property type="match status" value="1"/>
</dbReference>
<dbReference type="AlphaFoldDB" id="A0A558GMJ9"/>
<dbReference type="InterPro" id="IPR004111">
    <property type="entry name" value="Repressor_TetR_C"/>
</dbReference>
<gene>
    <name evidence="7" type="ORF">FQP90_22200</name>
</gene>
<keyword evidence="3" id="KW-0804">Transcription</keyword>
<dbReference type="PROSITE" id="PS50977">
    <property type="entry name" value="HTH_TETR_2"/>
    <property type="match status" value="1"/>
</dbReference>
<dbReference type="Proteomes" id="UP000316500">
    <property type="component" value="Unassembled WGS sequence"/>
</dbReference>
<keyword evidence="1" id="KW-0805">Transcription regulation</keyword>
<dbReference type="GO" id="GO:0003700">
    <property type="term" value="F:DNA-binding transcription factor activity"/>
    <property type="evidence" value="ECO:0007669"/>
    <property type="project" value="TreeGrafter"/>
</dbReference>
<dbReference type="RefSeq" id="WP_144653236.1">
    <property type="nucleotide sequence ID" value="NZ_VNFK01000028.1"/>
</dbReference>
<dbReference type="InterPro" id="IPR001647">
    <property type="entry name" value="HTH_TetR"/>
</dbReference>
<proteinExistence type="predicted"/>
<dbReference type="OrthoDB" id="329481at2"/>
<name>A0A558GMJ9_PAENT</name>
<organism evidence="7 8">
    <name type="scientific">Paenarthrobacter nitroguajacolicus</name>
    <name type="common">Arthrobacter nitroguajacolicus</name>
    <dbReference type="NCBI Taxonomy" id="211146"/>
    <lineage>
        <taxon>Bacteria</taxon>
        <taxon>Bacillati</taxon>
        <taxon>Actinomycetota</taxon>
        <taxon>Actinomycetes</taxon>
        <taxon>Micrococcales</taxon>
        <taxon>Micrococcaceae</taxon>
        <taxon>Paenarthrobacter</taxon>
    </lineage>
</organism>
<reference evidence="7 8" key="1">
    <citation type="submission" date="2019-07" db="EMBL/GenBank/DDBJ databases">
        <title>Diversity of Bacteria from Kongsfjorden, Arctic.</title>
        <authorList>
            <person name="Yu Y."/>
        </authorList>
    </citation>
    <scope>NUCLEOTIDE SEQUENCE [LARGE SCALE GENOMIC DNA]</scope>
    <source>
        <strain evidence="7 8">SM1928</strain>
    </source>
</reference>
<dbReference type="GO" id="GO:0000976">
    <property type="term" value="F:transcription cis-regulatory region binding"/>
    <property type="evidence" value="ECO:0007669"/>
    <property type="project" value="TreeGrafter"/>
</dbReference>
<protein>
    <submittedName>
        <fullName evidence="7">TetR family transcriptional regulator</fullName>
    </submittedName>
</protein>
<evidence type="ECO:0000259" key="6">
    <source>
        <dbReference type="PROSITE" id="PS50977"/>
    </source>
</evidence>
<dbReference type="Pfam" id="PF02909">
    <property type="entry name" value="TetR_C_1"/>
    <property type="match status" value="1"/>
</dbReference>
<dbReference type="PANTHER" id="PTHR30055">
    <property type="entry name" value="HTH-TYPE TRANSCRIPTIONAL REGULATOR RUTR"/>
    <property type="match status" value="1"/>
</dbReference>
<dbReference type="Gene3D" id="1.10.357.10">
    <property type="entry name" value="Tetracycline Repressor, domain 2"/>
    <property type="match status" value="1"/>
</dbReference>
<dbReference type="EMBL" id="VNFK01000028">
    <property type="protein sequence ID" value="TVU58115.1"/>
    <property type="molecule type" value="Genomic_DNA"/>
</dbReference>
<dbReference type="GO" id="GO:0045892">
    <property type="term" value="P:negative regulation of DNA-templated transcription"/>
    <property type="evidence" value="ECO:0007669"/>
    <property type="project" value="InterPro"/>
</dbReference>
<evidence type="ECO:0000313" key="8">
    <source>
        <dbReference type="Proteomes" id="UP000316500"/>
    </source>
</evidence>